<dbReference type="InterPro" id="IPR036291">
    <property type="entry name" value="NAD(P)-bd_dom_sf"/>
</dbReference>
<keyword evidence="6" id="KW-1185">Reference proteome</keyword>
<dbReference type="Pfam" id="PF13561">
    <property type="entry name" value="adh_short_C2"/>
    <property type="match status" value="1"/>
</dbReference>
<dbReference type="InterPro" id="IPR020904">
    <property type="entry name" value="Sc_DH/Rdtase_CS"/>
</dbReference>
<dbReference type="Proteomes" id="UP000637002">
    <property type="component" value="Unassembled WGS sequence"/>
</dbReference>
<dbReference type="SUPFAM" id="SSF51735">
    <property type="entry name" value="NAD(P)-binding Rossmann-fold domains"/>
    <property type="match status" value="1"/>
</dbReference>
<evidence type="ECO:0000313" key="5">
    <source>
        <dbReference type="EMBL" id="GGC87613.1"/>
    </source>
</evidence>
<feature type="domain" description="Ketoreductase" evidence="4">
    <location>
        <begin position="13"/>
        <end position="200"/>
    </location>
</feature>
<dbReference type="CDD" id="cd05233">
    <property type="entry name" value="SDR_c"/>
    <property type="match status" value="1"/>
</dbReference>
<comment type="caution">
    <text evidence="5">The sequence shown here is derived from an EMBL/GenBank/DDBJ whole genome shotgun (WGS) entry which is preliminary data.</text>
</comment>
<evidence type="ECO:0000313" key="6">
    <source>
        <dbReference type="Proteomes" id="UP000637002"/>
    </source>
</evidence>
<dbReference type="PANTHER" id="PTHR24321:SF8">
    <property type="entry name" value="ESTRADIOL 17-BETA-DEHYDROGENASE 8-RELATED"/>
    <property type="match status" value="1"/>
</dbReference>
<organism evidence="5 6">
    <name type="scientific">Chelatococcus reniformis</name>
    <dbReference type="NCBI Taxonomy" id="1494448"/>
    <lineage>
        <taxon>Bacteria</taxon>
        <taxon>Pseudomonadati</taxon>
        <taxon>Pseudomonadota</taxon>
        <taxon>Alphaproteobacteria</taxon>
        <taxon>Hyphomicrobiales</taxon>
        <taxon>Chelatococcaceae</taxon>
        <taxon>Chelatococcus</taxon>
    </lineage>
</organism>
<evidence type="ECO:0000256" key="3">
    <source>
        <dbReference type="ARBA" id="ARBA00023027"/>
    </source>
</evidence>
<evidence type="ECO:0000256" key="2">
    <source>
        <dbReference type="ARBA" id="ARBA00023002"/>
    </source>
</evidence>
<dbReference type="PROSITE" id="PS00061">
    <property type="entry name" value="ADH_SHORT"/>
    <property type="match status" value="1"/>
</dbReference>
<evidence type="ECO:0000259" key="4">
    <source>
        <dbReference type="SMART" id="SM00822"/>
    </source>
</evidence>
<dbReference type="SMART" id="SM00822">
    <property type="entry name" value="PKS_KR"/>
    <property type="match status" value="1"/>
</dbReference>
<sequence length="263" mass="26855">MASNAATRRLDGAVALITGATGGIGRATAARFVDEGARVVLADLDAEALSDLAAAFGPSAAWICADVTEEEQNRAAVALALERWSRIDIGVLNAGIEGRVAAIDELAPADFDRVIAVNVRGVFLGLAQLLPALRRGGGGAITITSSTAGLRGAAGLAAYTASKHAVIGLMKSAALEGAPHNIRVNTVNPAPVETRMMRSIEAGARPDDPDGAKTKFLTGIPLKRYGRPEEIAALIAFLSSDEASFCTGGIYTADGGTMAGGSR</sequence>
<dbReference type="EMBL" id="BMGG01000010">
    <property type="protein sequence ID" value="GGC87613.1"/>
    <property type="molecule type" value="Genomic_DNA"/>
</dbReference>
<dbReference type="InterPro" id="IPR002347">
    <property type="entry name" value="SDR_fam"/>
</dbReference>
<dbReference type="Gene3D" id="3.40.50.720">
    <property type="entry name" value="NAD(P)-binding Rossmann-like Domain"/>
    <property type="match status" value="1"/>
</dbReference>
<dbReference type="PRINTS" id="PR00081">
    <property type="entry name" value="GDHRDH"/>
</dbReference>
<dbReference type="FunFam" id="3.40.50.720:FF:000084">
    <property type="entry name" value="Short-chain dehydrogenase reductase"/>
    <property type="match status" value="1"/>
</dbReference>
<gene>
    <name evidence="5" type="ORF">GCM10010994_51970</name>
</gene>
<dbReference type="InterPro" id="IPR057326">
    <property type="entry name" value="KR_dom"/>
</dbReference>
<protein>
    <submittedName>
        <fullName evidence="5">Short-chain dehydrogenase</fullName>
    </submittedName>
</protein>
<keyword evidence="2" id="KW-0560">Oxidoreductase</keyword>
<proteinExistence type="inferred from homology"/>
<reference evidence="5" key="2">
    <citation type="submission" date="2020-09" db="EMBL/GenBank/DDBJ databases">
        <authorList>
            <person name="Sun Q."/>
            <person name="Zhou Y."/>
        </authorList>
    </citation>
    <scope>NUCLEOTIDE SEQUENCE</scope>
    <source>
        <strain evidence="5">CGMCC 1.12919</strain>
    </source>
</reference>
<reference evidence="5" key="1">
    <citation type="journal article" date="2014" name="Int. J. Syst. Evol. Microbiol.">
        <title>Complete genome sequence of Corynebacterium casei LMG S-19264T (=DSM 44701T), isolated from a smear-ripened cheese.</title>
        <authorList>
            <consortium name="US DOE Joint Genome Institute (JGI-PGF)"/>
            <person name="Walter F."/>
            <person name="Albersmeier A."/>
            <person name="Kalinowski J."/>
            <person name="Ruckert C."/>
        </authorList>
    </citation>
    <scope>NUCLEOTIDE SEQUENCE</scope>
    <source>
        <strain evidence="5">CGMCC 1.12919</strain>
    </source>
</reference>
<comment type="similarity">
    <text evidence="1">Belongs to the short-chain dehydrogenases/reductases (SDR) family.</text>
</comment>
<name>A0A916UTL5_9HYPH</name>
<keyword evidence="3" id="KW-0520">NAD</keyword>
<dbReference type="PANTHER" id="PTHR24321">
    <property type="entry name" value="DEHYDROGENASES, SHORT CHAIN"/>
    <property type="match status" value="1"/>
</dbReference>
<evidence type="ECO:0000256" key="1">
    <source>
        <dbReference type="ARBA" id="ARBA00006484"/>
    </source>
</evidence>
<accession>A0A916UTL5</accession>
<dbReference type="GO" id="GO:0016491">
    <property type="term" value="F:oxidoreductase activity"/>
    <property type="evidence" value="ECO:0007669"/>
    <property type="project" value="UniProtKB-KW"/>
</dbReference>
<dbReference type="RefSeq" id="WP_188612085.1">
    <property type="nucleotide sequence ID" value="NZ_BMGG01000010.1"/>
</dbReference>
<dbReference type="NCBIfam" id="NF005559">
    <property type="entry name" value="PRK07231.1"/>
    <property type="match status" value="1"/>
</dbReference>
<dbReference type="AlphaFoldDB" id="A0A916UTL5"/>